<evidence type="ECO:0008006" key="3">
    <source>
        <dbReference type="Google" id="ProtNLM"/>
    </source>
</evidence>
<dbReference type="SUPFAM" id="SSF52047">
    <property type="entry name" value="RNI-like"/>
    <property type="match status" value="1"/>
</dbReference>
<dbReference type="Proteomes" id="UP000736335">
    <property type="component" value="Unassembled WGS sequence"/>
</dbReference>
<dbReference type="InterPro" id="IPR032675">
    <property type="entry name" value="LRR_dom_sf"/>
</dbReference>
<keyword evidence="2" id="KW-1185">Reference proteome</keyword>
<reference evidence="1" key="1">
    <citation type="journal article" date="2020" name="Nat. Commun.">
        <title>Large-scale genome sequencing of mycorrhizal fungi provides insights into the early evolution of symbiotic traits.</title>
        <authorList>
            <person name="Miyauchi S."/>
            <person name="Kiss E."/>
            <person name="Kuo A."/>
            <person name="Drula E."/>
            <person name="Kohler A."/>
            <person name="Sanchez-Garcia M."/>
            <person name="Morin E."/>
            <person name="Andreopoulos B."/>
            <person name="Barry K.W."/>
            <person name="Bonito G."/>
            <person name="Buee M."/>
            <person name="Carver A."/>
            <person name="Chen C."/>
            <person name="Cichocki N."/>
            <person name="Clum A."/>
            <person name="Culley D."/>
            <person name="Crous P.W."/>
            <person name="Fauchery L."/>
            <person name="Girlanda M."/>
            <person name="Hayes R.D."/>
            <person name="Keri Z."/>
            <person name="LaButti K."/>
            <person name="Lipzen A."/>
            <person name="Lombard V."/>
            <person name="Magnuson J."/>
            <person name="Maillard F."/>
            <person name="Murat C."/>
            <person name="Nolan M."/>
            <person name="Ohm R.A."/>
            <person name="Pangilinan J."/>
            <person name="Pereira M.F."/>
            <person name="Perotto S."/>
            <person name="Peter M."/>
            <person name="Pfister S."/>
            <person name="Riley R."/>
            <person name="Sitrit Y."/>
            <person name="Stielow J.B."/>
            <person name="Szollosi G."/>
            <person name="Zifcakova L."/>
            <person name="Stursova M."/>
            <person name="Spatafora J.W."/>
            <person name="Tedersoo L."/>
            <person name="Vaario L.M."/>
            <person name="Yamada A."/>
            <person name="Yan M."/>
            <person name="Wang P."/>
            <person name="Xu J."/>
            <person name="Bruns T."/>
            <person name="Baldrian P."/>
            <person name="Vilgalys R."/>
            <person name="Dunand C."/>
            <person name="Henrissat B."/>
            <person name="Grigoriev I.V."/>
            <person name="Hibbett D."/>
            <person name="Nagy L.G."/>
            <person name="Martin F.M."/>
        </authorList>
    </citation>
    <scope>NUCLEOTIDE SEQUENCE</scope>
    <source>
        <strain evidence="1">UH-Tt-Lm1</strain>
    </source>
</reference>
<dbReference type="InterPro" id="IPR036047">
    <property type="entry name" value="F-box-like_dom_sf"/>
</dbReference>
<protein>
    <recommendedName>
        <fullName evidence="3">F-box domain-containing protein</fullName>
    </recommendedName>
</protein>
<sequence length="534" mass="59955">MSLEAARNLSIPDLFRVLNEKLNLECTRLQETPLLPVVTPASEVESKILSIEDKARDILEKFIPSFRNLWNLLQPVNRLPQEILPHIARHLLGENAVDARPVIPMTHVCRYWRESIISAPEIWTLISNSQSELMTRSLARVKASRLSVSIDMHSFRVDPGTLGLLTPYLQNIDSLNVSDLMGIEELTRALPAFPQSTPNLRSLKLHCAYTSAKWNPTVDPFGSLGRTLKRLSLLNVPLYPSILSLGNLTDLNLRHYSFDDRMDTLLTFLEHNRSLEKATLDIRFTEASHRLSRRAAPTANSLRHLSILCNHPMNAQALVSSIALRRGAHLEISSLDRNTGLNDVLSDISLAHLSNLPSPAFLGYESYPRNIRLRGPNGSFSFSCFPSAGIPFEEFPLLPLTNVREFRLRHRTPQRHRSSHNLPVFNPSPFPALETLAVECDIDLLQFLSTLLSKPPILPSLKTLAFLNCVITEEFMEKLTQFASDRVNTTSARLHHVVIVHENGMFPSAASIHALGKHVPVVDVRFGTILPVDL</sequence>
<comment type="caution">
    <text evidence="1">The sequence shown here is derived from an EMBL/GenBank/DDBJ whole genome shotgun (WGS) entry which is preliminary data.</text>
</comment>
<dbReference type="EMBL" id="WIUZ02000006">
    <property type="protein sequence ID" value="KAF9786413.1"/>
    <property type="molecule type" value="Genomic_DNA"/>
</dbReference>
<proteinExistence type="predicted"/>
<dbReference type="Gene3D" id="1.20.1280.50">
    <property type="match status" value="1"/>
</dbReference>
<evidence type="ECO:0000313" key="2">
    <source>
        <dbReference type="Proteomes" id="UP000736335"/>
    </source>
</evidence>
<dbReference type="SUPFAM" id="SSF81383">
    <property type="entry name" value="F-box domain"/>
    <property type="match status" value="1"/>
</dbReference>
<gene>
    <name evidence="1" type="ORF">BJ322DRAFT_1059468</name>
</gene>
<dbReference type="Gene3D" id="3.80.10.10">
    <property type="entry name" value="Ribonuclease Inhibitor"/>
    <property type="match status" value="1"/>
</dbReference>
<name>A0A9P6L889_9AGAM</name>
<organism evidence="1 2">
    <name type="scientific">Thelephora terrestris</name>
    <dbReference type="NCBI Taxonomy" id="56493"/>
    <lineage>
        <taxon>Eukaryota</taxon>
        <taxon>Fungi</taxon>
        <taxon>Dikarya</taxon>
        <taxon>Basidiomycota</taxon>
        <taxon>Agaricomycotina</taxon>
        <taxon>Agaricomycetes</taxon>
        <taxon>Thelephorales</taxon>
        <taxon>Thelephoraceae</taxon>
        <taxon>Thelephora</taxon>
    </lineage>
</organism>
<reference evidence="1" key="2">
    <citation type="submission" date="2020-11" db="EMBL/GenBank/DDBJ databases">
        <authorList>
            <consortium name="DOE Joint Genome Institute"/>
            <person name="Kuo A."/>
            <person name="Miyauchi S."/>
            <person name="Kiss E."/>
            <person name="Drula E."/>
            <person name="Kohler A."/>
            <person name="Sanchez-Garcia M."/>
            <person name="Andreopoulos B."/>
            <person name="Barry K.W."/>
            <person name="Bonito G."/>
            <person name="Buee M."/>
            <person name="Carver A."/>
            <person name="Chen C."/>
            <person name="Cichocki N."/>
            <person name="Clum A."/>
            <person name="Culley D."/>
            <person name="Crous P.W."/>
            <person name="Fauchery L."/>
            <person name="Girlanda M."/>
            <person name="Hayes R."/>
            <person name="Keri Z."/>
            <person name="Labutti K."/>
            <person name="Lipzen A."/>
            <person name="Lombard V."/>
            <person name="Magnuson J."/>
            <person name="Maillard F."/>
            <person name="Morin E."/>
            <person name="Murat C."/>
            <person name="Nolan M."/>
            <person name="Ohm R."/>
            <person name="Pangilinan J."/>
            <person name="Pereira M."/>
            <person name="Perotto S."/>
            <person name="Peter M."/>
            <person name="Riley R."/>
            <person name="Sitrit Y."/>
            <person name="Stielow B."/>
            <person name="Szollosi G."/>
            <person name="Zifcakova L."/>
            <person name="Stursova M."/>
            <person name="Spatafora J.W."/>
            <person name="Tedersoo L."/>
            <person name="Vaario L.-M."/>
            <person name="Yamada A."/>
            <person name="Yan M."/>
            <person name="Wang P."/>
            <person name="Xu J."/>
            <person name="Bruns T."/>
            <person name="Baldrian P."/>
            <person name="Vilgalys R."/>
            <person name="Henrissat B."/>
            <person name="Grigoriev I.V."/>
            <person name="Hibbett D."/>
            <person name="Nagy L.G."/>
            <person name="Martin F.M."/>
        </authorList>
    </citation>
    <scope>NUCLEOTIDE SEQUENCE</scope>
    <source>
        <strain evidence="1">UH-Tt-Lm1</strain>
    </source>
</reference>
<evidence type="ECO:0000313" key="1">
    <source>
        <dbReference type="EMBL" id="KAF9786413.1"/>
    </source>
</evidence>
<dbReference type="OrthoDB" id="3053652at2759"/>
<dbReference type="AlphaFoldDB" id="A0A9P6L889"/>
<accession>A0A9P6L889</accession>
<feature type="non-terminal residue" evidence="1">
    <location>
        <position position="1"/>
    </location>
</feature>